<evidence type="ECO:0000256" key="14">
    <source>
        <dbReference type="SAM" id="Coils"/>
    </source>
</evidence>
<dbReference type="PANTHER" id="PTHR45339:SF1">
    <property type="entry name" value="HYBRID SIGNAL TRANSDUCTION HISTIDINE KINASE J"/>
    <property type="match status" value="1"/>
</dbReference>
<evidence type="ECO:0000256" key="5">
    <source>
        <dbReference type="ARBA" id="ARBA00022679"/>
    </source>
</evidence>
<keyword evidence="4 13" id="KW-0597">Phosphoprotein</keyword>
<dbReference type="SMART" id="SM00388">
    <property type="entry name" value="HisKA"/>
    <property type="match status" value="1"/>
</dbReference>
<gene>
    <name evidence="17" type="ORF">BLX24_17180</name>
</gene>
<dbReference type="EMBL" id="MORL01000009">
    <property type="protein sequence ID" value="OIN57832.1"/>
    <property type="molecule type" value="Genomic_DNA"/>
</dbReference>
<evidence type="ECO:0000259" key="15">
    <source>
        <dbReference type="PROSITE" id="PS50109"/>
    </source>
</evidence>
<dbReference type="InterPro" id="IPR011006">
    <property type="entry name" value="CheY-like_superfamily"/>
</dbReference>
<evidence type="ECO:0000256" key="11">
    <source>
        <dbReference type="ARBA" id="ARBA00023012"/>
    </source>
</evidence>
<feature type="modified residue" description="4-aspartylphosphate" evidence="13">
    <location>
        <position position="439"/>
    </location>
</feature>
<dbReference type="SMART" id="SM00387">
    <property type="entry name" value="HATPase_c"/>
    <property type="match status" value="1"/>
</dbReference>
<dbReference type="InterPro" id="IPR003661">
    <property type="entry name" value="HisK_dim/P_dom"/>
</dbReference>
<dbReference type="FunFam" id="1.10.287.130:FF:000004">
    <property type="entry name" value="Ethylene receptor 1"/>
    <property type="match status" value="1"/>
</dbReference>
<keyword evidence="12" id="KW-0472">Membrane</keyword>
<keyword evidence="14" id="KW-0175">Coiled coil</keyword>
<dbReference type="InterPro" id="IPR005467">
    <property type="entry name" value="His_kinase_dom"/>
</dbReference>
<dbReference type="Gene3D" id="3.30.565.10">
    <property type="entry name" value="Histidine kinase-like ATPase, C-terminal domain"/>
    <property type="match status" value="1"/>
</dbReference>
<dbReference type="CDD" id="cd00082">
    <property type="entry name" value="HisKA"/>
    <property type="match status" value="1"/>
</dbReference>
<name>A0A1S2VGH7_9BACT</name>
<keyword evidence="9" id="KW-0067">ATP-binding</keyword>
<evidence type="ECO:0000256" key="9">
    <source>
        <dbReference type="ARBA" id="ARBA00022840"/>
    </source>
</evidence>
<evidence type="ECO:0000256" key="3">
    <source>
        <dbReference type="ARBA" id="ARBA00012438"/>
    </source>
</evidence>
<dbReference type="GO" id="GO:0016020">
    <property type="term" value="C:membrane"/>
    <property type="evidence" value="ECO:0007669"/>
    <property type="project" value="UniProtKB-SubCell"/>
</dbReference>
<dbReference type="Pfam" id="PF00072">
    <property type="entry name" value="Response_reg"/>
    <property type="match status" value="1"/>
</dbReference>
<dbReference type="CDD" id="cd16922">
    <property type="entry name" value="HATPase_EvgS-ArcB-TorS-like"/>
    <property type="match status" value="1"/>
</dbReference>
<dbReference type="FunFam" id="3.30.565.10:FF:000010">
    <property type="entry name" value="Sensor histidine kinase RcsC"/>
    <property type="match status" value="1"/>
</dbReference>
<sequence>METQGLHKLLTRQINKYLSSDCLTNEGVQQFIKSVNESYKNFDRDKELFEHSSYLNEREYAEINKKLKEEINQRKQSVEKLVEAIHSIEKPEDTQSPNFNSENLVGLVEYLQQQIEHRKKIEIELRAAKEEAEKATQAKSDFLSMMSHEIRTPLNGIVGMTYLMAQEEVPPNIAENLKTLQFSIEHLHALINDILDFSKIEAGKVELEATSFDLKQLVSNIKQAHQLKAAENGDRIRLMVDDDIPESVIGDSLRISQVLSNLVSNAIKFTHDGTITIELSLQKQTATHAEVYISVKDTGIGIAPEKHQSIFEMFTQANSATTRKFGGTGLGLVITRRLLEMHGSSIHLESEEGKGAKFYFTINFSIGAKQEQPTLVRRDLLDDHSLKGVKVLLVEDYPFNVEVAVKFLTKWGVDVDVAENGQIGLDKFLANPYDIILMDLQMPVMDGYTATERIRAINKTIPIIALTASATFSNHDRAILSGISDYVTKPFNPRDLFQKLLRHRQAA</sequence>
<dbReference type="InterPro" id="IPR036890">
    <property type="entry name" value="HATPase_C_sf"/>
</dbReference>
<reference evidence="17 18" key="1">
    <citation type="submission" date="2016-10" db="EMBL/GenBank/DDBJ databases">
        <title>Arsenicibacter rosenii gen. nov., sp. nov., an efficient arsenic-methylating bacterium isolated from an arsenic-contaminated paddy soil.</title>
        <authorList>
            <person name="Huang K."/>
        </authorList>
    </citation>
    <scope>NUCLEOTIDE SEQUENCE [LARGE SCALE GENOMIC DNA]</scope>
    <source>
        <strain evidence="17 18">SM-1</strain>
    </source>
</reference>
<dbReference type="SMART" id="SM00448">
    <property type="entry name" value="REC"/>
    <property type="match status" value="1"/>
</dbReference>
<dbReference type="Pfam" id="PF02518">
    <property type="entry name" value="HATPase_c"/>
    <property type="match status" value="1"/>
</dbReference>
<keyword evidence="18" id="KW-1185">Reference proteome</keyword>
<evidence type="ECO:0000259" key="16">
    <source>
        <dbReference type="PROSITE" id="PS50110"/>
    </source>
</evidence>
<dbReference type="InterPro" id="IPR004358">
    <property type="entry name" value="Sig_transdc_His_kin-like_C"/>
</dbReference>
<dbReference type="SUPFAM" id="SSF52172">
    <property type="entry name" value="CheY-like"/>
    <property type="match status" value="1"/>
</dbReference>
<accession>A0A1S2VGH7</accession>
<dbReference type="EC" id="2.7.13.3" evidence="3"/>
<dbReference type="InterPro" id="IPR036097">
    <property type="entry name" value="HisK_dim/P_sf"/>
</dbReference>
<evidence type="ECO:0000256" key="10">
    <source>
        <dbReference type="ARBA" id="ARBA00022989"/>
    </source>
</evidence>
<comment type="caution">
    <text evidence="17">The sequence shown here is derived from an EMBL/GenBank/DDBJ whole genome shotgun (WGS) entry which is preliminary data.</text>
</comment>
<dbReference type="CDD" id="cd17546">
    <property type="entry name" value="REC_hyHK_CKI1_RcsC-like"/>
    <property type="match status" value="1"/>
</dbReference>
<evidence type="ECO:0000256" key="4">
    <source>
        <dbReference type="ARBA" id="ARBA00022553"/>
    </source>
</evidence>
<dbReference type="AlphaFoldDB" id="A0A1S2VGH7"/>
<dbReference type="RefSeq" id="WP_071504420.1">
    <property type="nucleotide sequence ID" value="NZ_MORL01000009.1"/>
</dbReference>
<evidence type="ECO:0000256" key="12">
    <source>
        <dbReference type="ARBA" id="ARBA00023136"/>
    </source>
</evidence>
<dbReference type="InterPro" id="IPR001789">
    <property type="entry name" value="Sig_transdc_resp-reg_receiver"/>
</dbReference>
<evidence type="ECO:0000256" key="7">
    <source>
        <dbReference type="ARBA" id="ARBA00022741"/>
    </source>
</evidence>
<keyword evidence="7" id="KW-0547">Nucleotide-binding</keyword>
<comment type="subcellular location">
    <subcellularLocation>
        <location evidence="2">Membrane</location>
    </subcellularLocation>
</comment>
<comment type="catalytic activity">
    <reaction evidence="1">
        <text>ATP + protein L-histidine = ADP + protein N-phospho-L-histidine.</text>
        <dbReference type="EC" id="2.7.13.3"/>
    </reaction>
</comment>
<keyword evidence="6" id="KW-0812">Transmembrane</keyword>
<evidence type="ECO:0000256" key="6">
    <source>
        <dbReference type="ARBA" id="ARBA00022692"/>
    </source>
</evidence>
<proteinExistence type="predicted"/>
<keyword evidence="11" id="KW-0902">Two-component regulatory system</keyword>
<dbReference type="Gene3D" id="1.10.287.130">
    <property type="match status" value="1"/>
</dbReference>
<dbReference type="PANTHER" id="PTHR45339">
    <property type="entry name" value="HYBRID SIGNAL TRANSDUCTION HISTIDINE KINASE J"/>
    <property type="match status" value="1"/>
</dbReference>
<feature type="coiled-coil region" evidence="14">
    <location>
        <begin position="111"/>
        <end position="138"/>
    </location>
</feature>
<dbReference type="Pfam" id="PF00512">
    <property type="entry name" value="HisKA"/>
    <property type="match status" value="1"/>
</dbReference>
<keyword evidence="8 17" id="KW-0418">Kinase</keyword>
<dbReference type="SUPFAM" id="SSF55874">
    <property type="entry name" value="ATPase domain of HSP90 chaperone/DNA topoisomerase II/histidine kinase"/>
    <property type="match status" value="1"/>
</dbReference>
<organism evidence="17 18">
    <name type="scientific">Arsenicibacter rosenii</name>
    <dbReference type="NCBI Taxonomy" id="1750698"/>
    <lineage>
        <taxon>Bacteria</taxon>
        <taxon>Pseudomonadati</taxon>
        <taxon>Bacteroidota</taxon>
        <taxon>Cytophagia</taxon>
        <taxon>Cytophagales</taxon>
        <taxon>Spirosomataceae</taxon>
        <taxon>Arsenicibacter</taxon>
    </lineage>
</organism>
<evidence type="ECO:0000313" key="18">
    <source>
        <dbReference type="Proteomes" id="UP000181790"/>
    </source>
</evidence>
<keyword evidence="5" id="KW-0808">Transferase</keyword>
<dbReference type="PROSITE" id="PS50109">
    <property type="entry name" value="HIS_KIN"/>
    <property type="match status" value="1"/>
</dbReference>
<dbReference type="OrthoDB" id="9811889at2"/>
<dbReference type="PROSITE" id="PS50110">
    <property type="entry name" value="RESPONSE_REGULATORY"/>
    <property type="match status" value="1"/>
</dbReference>
<dbReference type="SUPFAM" id="SSF47384">
    <property type="entry name" value="Homodimeric domain of signal transducing histidine kinase"/>
    <property type="match status" value="1"/>
</dbReference>
<evidence type="ECO:0000256" key="8">
    <source>
        <dbReference type="ARBA" id="ARBA00022777"/>
    </source>
</evidence>
<keyword evidence="10" id="KW-1133">Transmembrane helix</keyword>
<dbReference type="GO" id="GO:0000155">
    <property type="term" value="F:phosphorelay sensor kinase activity"/>
    <property type="evidence" value="ECO:0007669"/>
    <property type="project" value="InterPro"/>
</dbReference>
<dbReference type="GO" id="GO:0005524">
    <property type="term" value="F:ATP binding"/>
    <property type="evidence" value="ECO:0007669"/>
    <property type="project" value="UniProtKB-KW"/>
</dbReference>
<protein>
    <recommendedName>
        <fullName evidence="3">histidine kinase</fullName>
        <ecNumber evidence="3">2.7.13.3</ecNumber>
    </recommendedName>
</protein>
<evidence type="ECO:0000256" key="13">
    <source>
        <dbReference type="PROSITE-ProRule" id="PRU00169"/>
    </source>
</evidence>
<evidence type="ECO:0000256" key="1">
    <source>
        <dbReference type="ARBA" id="ARBA00000085"/>
    </source>
</evidence>
<evidence type="ECO:0000313" key="17">
    <source>
        <dbReference type="EMBL" id="OIN57832.1"/>
    </source>
</evidence>
<evidence type="ECO:0000256" key="2">
    <source>
        <dbReference type="ARBA" id="ARBA00004370"/>
    </source>
</evidence>
<dbReference type="Proteomes" id="UP000181790">
    <property type="component" value="Unassembled WGS sequence"/>
</dbReference>
<feature type="domain" description="Histidine kinase" evidence="15">
    <location>
        <begin position="145"/>
        <end position="366"/>
    </location>
</feature>
<dbReference type="PRINTS" id="PR00344">
    <property type="entry name" value="BCTRLSENSOR"/>
</dbReference>
<feature type="domain" description="Response regulatory" evidence="16">
    <location>
        <begin position="390"/>
        <end position="504"/>
    </location>
</feature>
<dbReference type="InterPro" id="IPR003594">
    <property type="entry name" value="HATPase_dom"/>
</dbReference>
<dbReference type="Gene3D" id="3.40.50.2300">
    <property type="match status" value="1"/>
</dbReference>